<evidence type="ECO:0000256" key="3">
    <source>
        <dbReference type="ARBA" id="ARBA00022679"/>
    </source>
</evidence>
<dbReference type="InterPro" id="IPR007848">
    <property type="entry name" value="Small_mtfrase_dom"/>
</dbReference>
<keyword evidence="8" id="KW-1185">Reference proteome</keyword>
<reference evidence="7" key="1">
    <citation type="journal article" date="2014" name="Int. J. Syst. Evol. Microbiol.">
        <title>Complete genome sequence of Corynebacterium casei LMG S-19264T (=DSM 44701T), isolated from a smear-ripened cheese.</title>
        <authorList>
            <consortium name="US DOE Joint Genome Institute (JGI-PGF)"/>
            <person name="Walter F."/>
            <person name="Albersmeier A."/>
            <person name="Kalinowski J."/>
            <person name="Ruckert C."/>
        </authorList>
    </citation>
    <scope>NUCLEOTIDE SEQUENCE</scope>
    <source>
        <strain evidence="7">CGMCC 1.16067</strain>
    </source>
</reference>
<protein>
    <recommendedName>
        <fullName evidence="1">peptide chain release factor N(5)-glutamine methyltransferase</fullName>
        <ecNumber evidence="1">2.1.1.297</ecNumber>
    </recommendedName>
</protein>
<feature type="domain" description="Methyltransferase small" evidence="6">
    <location>
        <begin position="100"/>
        <end position="177"/>
    </location>
</feature>
<comment type="catalytic activity">
    <reaction evidence="5">
        <text>L-glutaminyl-[peptide chain release factor] + S-adenosyl-L-methionine = N(5)-methyl-L-glutaminyl-[peptide chain release factor] + S-adenosyl-L-homocysteine + H(+)</text>
        <dbReference type="Rhea" id="RHEA:42896"/>
        <dbReference type="Rhea" id="RHEA-COMP:10271"/>
        <dbReference type="Rhea" id="RHEA-COMP:10272"/>
        <dbReference type="ChEBI" id="CHEBI:15378"/>
        <dbReference type="ChEBI" id="CHEBI:30011"/>
        <dbReference type="ChEBI" id="CHEBI:57856"/>
        <dbReference type="ChEBI" id="CHEBI:59789"/>
        <dbReference type="ChEBI" id="CHEBI:61891"/>
        <dbReference type="EC" id="2.1.1.297"/>
    </reaction>
</comment>
<sequence>MSSGWPPSAGQQADVVRRLRAAGCVFAEDEAAELVAAADTVDDLARLVRRRVAGEPLEHVVGRVSWAGLELLVGPGVFVPRRRTALLAEVAVAATSEVRDTPVVVDLCCGAGAVAAYVADRLPRARLYASDVAAAAVACARANVGERATVLAGDLYDPLPAALHGRVDVLCVNAPYVPTDALDLLPHEAREHEPLLALDGGADGLDVHRRVLAGAAEWLTRTGTLVVEVGEPQLATYLDLLGRAAMVGEPVRGLDDELVVRATPRQELGHISYQV</sequence>
<proteinExistence type="predicted"/>
<evidence type="ECO:0000259" key="6">
    <source>
        <dbReference type="Pfam" id="PF05175"/>
    </source>
</evidence>
<dbReference type="NCBIfam" id="TIGR00536">
    <property type="entry name" value="hemK_fam"/>
    <property type="match status" value="1"/>
</dbReference>
<dbReference type="Pfam" id="PF05175">
    <property type="entry name" value="MTS"/>
    <property type="match status" value="1"/>
</dbReference>
<dbReference type="InterPro" id="IPR029063">
    <property type="entry name" value="SAM-dependent_MTases_sf"/>
</dbReference>
<dbReference type="Gene3D" id="3.40.50.150">
    <property type="entry name" value="Vaccinia Virus protein VP39"/>
    <property type="match status" value="1"/>
</dbReference>
<dbReference type="EC" id="2.1.1.297" evidence="1"/>
<dbReference type="Proteomes" id="UP000649179">
    <property type="component" value="Unassembled WGS sequence"/>
</dbReference>
<dbReference type="EMBL" id="BMKQ01000001">
    <property type="protein sequence ID" value="GGF34455.1"/>
    <property type="molecule type" value="Genomic_DNA"/>
</dbReference>
<dbReference type="PANTHER" id="PTHR18895:SF74">
    <property type="entry name" value="MTRF1L RELEASE FACTOR GLUTAMINE METHYLTRANSFERASE"/>
    <property type="match status" value="1"/>
</dbReference>
<keyword evidence="2 7" id="KW-0489">Methyltransferase</keyword>
<dbReference type="GO" id="GO:0102559">
    <property type="term" value="F:peptide chain release factor N(5)-glutamine methyltransferase activity"/>
    <property type="evidence" value="ECO:0007669"/>
    <property type="project" value="UniProtKB-EC"/>
</dbReference>
<evidence type="ECO:0000313" key="7">
    <source>
        <dbReference type="EMBL" id="GGF34455.1"/>
    </source>
</evidence>
<dbReference type="RefSeq" id="WP_188777912.1">
    <property type="nucleotide sequence ID" value="NZ_BMKQ01000001.1"/>
</dbReference>
<dbReference type="NCBIfam" id="TIGR03704">
    <property type="entry name" value="PrmC_rel_meth"/>
    <property type="match status" value="1"/>
</dbReference>
<gene>
    <name evidence="7" type="primary">hemK</name>
    <name evidence="7" type="ORF">GCM10011519_04920</name>
</gene>
<dbReference type="InterPro" id="IPR050320">
    <property type="entry name" value="N5-glutamine_MTase"/>
</dbReference>
<reference evidence="7" key="2">
    <citation type="submission" date="2020-09" db="EMBL/GenBank/DDBJ databases">
        <authorList>
            <person name="Sun Q."/>
            <person name="Zhou Y."/>
        </authorList>
    </citation>
    <scope>NUCLEOTIDE SEQUENCE</scope>
    <source>
        <strain evidence="7">CGMCC 1.16067</strain>
    </source>
</reference>
<organism evidence="7 8">
    <name type="scientific">Marmoricola endophyticus</name>
    <dbReference type="NCBI Taxonomy" id="2040280"/>
    <lineage>
        <taxon>Bacteria</taxon>
        <taxon>Bacillati</taxon>
        <taxon>Actinomycetota</taxon>
        <taxon>Actinomycetes</taxon>
        <taxon>Propionibacteriales</taxon>
        <taxon>Nocardioidaceae</taxon>
        <taxon>Marmoricola</taxon>
    </lineage>
</organism>
<evidence type="ECO:0000313" key="8">
    <source>
        <dbReference type="Proteomes" id="UP000649179"/>
    </source>
</evidence>
<dbReference type="AlphaFoldDB" id="A0A917BDF1"/>
<dbReference type="GO" id="GO:0032259">
    <property type="term" value="P:methylation"/>
    <property type="evidence" value="ECO:0007669"/>
    <property type="project" value="UniProtKB-KW"/>
</dbReference>
<dbReference type="SUPFAM" id="SSF53335">
    <property type="entry name" value="S-adenosyl-L-methionine-dependent methyltransferases"/>
    <property type="match status" value="1"/>
</dbReference>
<keyword evidence="3" id="KW-0808">Transferase</keyword>
<dbReference type="InterPro" id="IPR022446">
    <property type="entry name" value="MeTrfrase_put"/>
</dbReference>
<evidence type="ECO:0000256" key="1">
    <source>
        <dbReference type="ARBA" id="ARBA00012771"/>
    </source>
</evidence>
<dbReference type="InterPro" id="IPR004556">
    <property type="entry name" value="HemK-like"/>
</dbReference>
<evidence type="ECO:0000256" key="4">
    <source>
        <dbReference type="ARBA" id="ARBA00022691"/>
    </source>
</evidence>
<evidence type="ECO:0000256" key="5">
    <source>
        <dbReference type="ARBA" id="ARBA00048391"/>
    </source>
</evidence>
<name>A0A917BDF1_9ACTN</name>
<evidence type="ECO:0000256" key="2">
    <source>
        <dbReference type="ARBA" id="ARBA00022603"/>
    </source>
</evidence>
<keyword evidence="4" id="KW-0949">S-adenosyl-L-methionine</keyword>
<comment type="caution">
    <text evidence="7">The sequence shown here is derived from an EMBL/GenBank/DDBJ whole genome shotgun (WGS) entry which is preliminary data.</text>
</comment>
<accession>A0A917BDF1</accession>
<dbReference type="PANTHER" id="PTHR18895">
    <property type="entry name" value="HEMK METHYLTRANSFERASE"/>
    <property type="match status" value="1"/>
</dbReference>